<dbReference type="PANTHER" id="PTHR23517:SF3">
    <property type="entry name" value="INTEGRAL MEMBRANE TRANSPORT PROTEIN"/>
    <property type="match status" value="1"/>
</dbReference>
<sequence length="411" mass="41115">MNTDATRPLPPHVHALVALCVLNHVALSGSRVALALQALRLGVPSVGLALMLAPFALASTLAALPLGRWVDRVGARVPALAGMATTTIGLAAAAWRPQVAVLTLAAALVGLGYTASLIALQGELARDRDERTRQSGFAGFAIGTAASGGFGPFLAGQCIARTGVQAAFGALALVSFAAWCGGMANSRRLIATRTAAPGARAALFSRATFAGLGGLRRLMLADLLMAFAWNANGFVAPLVGQRHGWPADTVGNLLGCFGAAVMLVRALPDSLRARGGDWRVIARALAISGGALALLPLASGALGPYVFEALFGGGLGCALPSVLALIEQRTPPGRRAEVLGLRQAVLGLGAATLPTALGALVAATGLVGALLGLGGALLAAGATIAPRGNAQSAGIVARIRASRSATPPGTS</sequence>
<keyword evidence="4 7" id="KW-0812">Transmembrane</keyword>
<evidence type="ECO:0000313" key="9">
    <source>
        <dbReference type="Proteomes" id="UP001139353"/>
    </source>
</evidence>
<keyword evidence="3" id="KW-1003">Cell membrane</keyword>
<dbReference type="Gene3D" id="1.20.1250.20">
    <property type="entry name" value="MFS general substrate transporter like domains"/>
    <property type="match status" value="1"/>
</dbReference>
<dbReference type="InterPro" id="IPR011701">
    <property type="entry name" value="MFS"/>
</dbReference>
<feature type="transmembrane region" description="Helical" evidence="7">
    <location>
        <begin position="45"/>
        <end position="65"/>
    </location>
</feature>
<dbReference type="RefSeq" id="WP_275682765.1">
    <property type="nucleotide sequence ID" value="NZ_JAJLJH010000003.1"/>
</dbReference>
<dbReference type="Pfam" id="PF07690">
    <property type="entry name" value="MFS_1"/>
    <property type="match status" value="1"/>
</dbReference>
<keyword evidence="9" id="KW-1185">Reference proteome</keyword>
<evidence type="ECO:0000313" key="8">
    <source>
        <dbReference type="EMBL" id="MCK9686724.1"/>
    </source>
</evidence>
<protein>
    <submittedName>
        <fullName evidence="8">MFS transporter</fullName>
    </submittedName>
</protein>
<evidence type="ECO:0000256" key="7">
    <source>
        <dbReference type="SAM" id="Phobius"/>
    </source>
</evidence>
<evidence type="ECO:0000256" key="2">
    <source>
        <dbReference type="ARBA" id="ARBA00022448"/>
    </source>
</evidence>
<organism evidence="8 9">
    <name type="scientific">Scleromatobacter humisilvae</name>
    <dbReference type="NCBI Taxonomy" id="2897159"/>
    <lineage>
        <taxon>Bacteria</taxon>
        <taxon>Pseudomonadati</taxon>
        <taxon>Pseudomonadota</taxon>
        <taxon>Betaproteobacteria</taxon>
        <taxon>Burkholderiales</taxon>
        <taxon>Sphaerotilaceae</taxon>
        <taxon>Scleromatobacter</taxon>
    </lineage>
</organism>
<evidence type="ECO:0000256" key="6">
    <source>
        <dbReference type="ARBA" id="ARBA00023136"/>
    </source>
</evidence>
<dbReference type="GO" id="GO:0022857">
    <property type="term" value="F:transmembrane transporter activity"/>
    <property type="evidence" value="ECO:0007669"/>
    <property type="project" value="InterPro"/>
</dbReference>
<dbReference type="InterPro" id="IPR050171">
    <property type="entry name" value="MFS_Transporters"/>
</dbReference>
<dbReference type="InterPro" id="IPR036259">
    <property type="entry name" value="MFS_trans_sf"/>
</dbReference>
<dbReference type="Proteomes" id="UP001139353">
    <property type="component" value="Unassembled WGS sequence"/>
</dbReference>
<evidence type="ECO:0000256" key="5">
    <source>
        <dbReference type="ARBA" id="ARBA00022989"/>
    </source>
</evidence>
<keyword evidence="6 7" id="KW-0472">Membrane</keyword>
<comment type="subcellular location">
    <subcellularLocation>
        <location evidence="1">Cell membrane</location>
        <topology evidence="1">Multi-pass membrane protein</topology>
    </subcellularLocation>
</comment>
<dbReference type="EMBL" id="JAJLJH010000003">
    <property type="protein sequence ID" value="MCK9686724.1"/>
    <property type="molecule type" value="Genomic_DNA"/>
</dbReference>
<dbReference type="PANTHER" id="PTHR23517">
    <property type="entry name" value="RESISTANCE PROTEIN MDTM, PUTATIVE-RELATED-RELATED"/>
    <property type="match status" value="1"/>
</dbReference>
<reference evidence="8" key="1">
    <citation type="submission" date="2021-11" db="EMBL/GenBank/DDBJ databases">
        <title>BS-T2-15 a new species belonging to the Comamonadaceae family isolated from the soil of a French oak forest.</title>
        <authorList>
            <person name="Mieszkin S."/>
            <person name="Alain K."/>
        </authorList>
    </citation>
    <scope>NUCLEOTIDE SEQUENCE</scope>
    <source>
        <strain evidence="8">BS-T2-15</strain>
    </source>
</reference>
<dbReference type="SUPFAM" id="SSF103473">
    <property type="entry name" value="MFS general substrate transporter"/>
    <property type="match status" value="1"/>
</dbReference>
<proteinExistence type="predicted"/>
<accession>A0A9X1YHR4</accession>
<feature type="transmembrane region" description="Helical" evidence="7">
    <location>
        <begin position="136"/>
        <end position="155"/>
    </location>
</feature>
<feature type="transmembrane region" description="Helical" evidence="7">
    <location>
        <begin position="366"/>
        <end position="385"/>
    </location>
</feature>
<feature type="transmembrane region" description="Helical" evidence="7">
    <location>
        <begin position="77"/>
        <end position="95"/>
    </location>
</feature>
<evidence type="ECO:0000256" key="1">
    <source>
        <dbReference type="ARBA" id="ARBA00004651"/>
    </source>
</evidence>
<comment type="caution">
    <text evidence="8">The sequence shown here is derived from an EMBL/GenBank/DDBJ whole genome shotgun (WGS) entry which is preliminary data.</text>
</comment>
<keyword evidence="2" id="KW-0813">Transport</keyword>
<evidence type="ECO:0000256" key="4">
    <source>
        <dbReference type="ARBA" id="ARBA00022692"/>
    </source>
</evidence>
<feature type="transmembrane region" description="Helical" evidence="7">
    <location>
        <begin position="101"/>
        <end position="124"/>
    </location>
</feature>
<keyword evidence="5 7" id="KW-1133">Transmembrane helix</keyword>
<evidence type="ECO:0000256" key="3">
    <source>
        <dbReference type="ARBA" id="ARBA00022475"/>
    </source>
</evidence>
<gene>
    <name evidence="8" type="ORF">LPC04_13500</name>
</gene>
<feature type="transmembrane region" description="Helical" evidence="7">
    <location>
        <begin position="249"/>
        <end position="268"/>
    </location>
</feature>
<feature type="transmembrane region" description="Helical" evidence="7">
    <location>
        <begin position="207"/>
        <end position="229"/>
    </location>
</feature>
<dbReference type="AlphaFoldDB" id="A0A9X1YHR4"/>
<feature type="transmembrane region" description="Helical" evidence="7">
    <location>
        <begin position="167"/>
        <end position="186"/>
    </location>
</feature>
<name>A0A9X1YHR4_9BURK</name>
<feature type="transmembrane region" description="Helical" evidence="7">
    <location>
        <begin position="280"/>
        <end position="299"/>
    </location>
</feature>
<dbReference type="GO" id="GO:0005886">
    <property type="term" value="C:plasma membrane"/>
    <property type="evidence" value="ECO:0007669"/>
    <property type="project" value="UniProtKB-SubCell"/>
</dbReference>